<organism evidence="6 7">
    <name type="scientific">Ajellomyces dermatitidis (strain ER-3 / ATCC MYA-2586)</name>
    <name type="common">Blastomyces dermatitidis</name>
    <dbReference type="NCBI Taxonomy" id="559297"/>
    <lineage>
        <taxon>Eukaryota</taxon>
        <taxon>Fungi</taxon>
        <taxon>Dikarya</taxon>
        <taxon>Ascomycota</taxon>
        <taxon>Pezizomycotina</taxon>
        <taxon>Eurotiomycetes</taxon>
        <taxon>Eurotiomycetidae</taxon>
        <taxon>Onygenales</taxon>
        <taxon>Ajellomycetaceae</taxon>
        <taxon>Blastomyces</taxon>
    </lineage>
</organism>
<comment type="similarity">
    <text evidence="4">Belongs to the BMT2 family.</text>
</comment>
<keyword evidence="4" id="KW-0539">Nucleus</keyword>
<feature type="region of interest" description="Disordered" evidence="5">
    <location>
        <begin position="121"/>
        <end position="155"/>
    </location>
</feature>
<evidence type="ECO:0000256" key="3">
    <source>
        <dbReference type="ARBA" id="ARBA00022691"/>
    </source>
</evidence>
<keyword evidence="3 4" id="KW-0949">S-adenosyl-L-methionine</keyword>
<evidence type="ECO:0000256" key="5">
    <source>
        <dbReference type="SAM" id="MobiDB-lite"/>
    </source>
</evidence>
<keyword evidence="2 4" id="KW-0808">Transferase</keyword>
<dbReference type="Pfam" id="PF11968">
    <property type="entry name" value="Bmt2"/>
    <property type="match status" value="1"/>
</dbReference>
<evidence type="ECO:0000313" key="7">
    <source>
        <dbReference type="Proteomes" id="UP000002039"/>
    </source>
</evidence>
<feature type="compositionally biased region" description="Basic residues" evidence="5">
    <location>
        <begin position="1"/>
        <end position="18"/>
    </location>
</feature>
<gene>
    <name evidence="6" type="ORF">BDCG_05323</name>
</gene>
<dbReference type="HAMAP" id="MF_03044">
    <property type="entry name" value="BMT2"/>
    <property type="match status" value="1"/>
</dbReference>
<dbReference type="RefSeq" id="XP_045276972.1">
    <property type="nucleotide sequence ID" value="XM_045420991.1"/>
</dbReference>
<evidence type="ECO:0000313" key="6">
    <source>
        <dbReference type="EMBL" id="EEQ90203.1"/>
    </source>
</evidence>
<dbReference type="Proteomes" id="UP000002039">
    <property type="component" value="Unassembled WGS sequence"/>
</dbReference>
<feature type="binding site" evidence="4">
    <location>
        <position position="191"/>
    </location>
    <ligand>
        <name>S-adenosyl-L-methionine</name>
        <dbReference type="ChEBI" id="CHEBI:59789"/>
    </ligand>
</feature>
<dbReference type="InterPro" id="IPR021867">
    <property type="entry name" value="Bmt2/SAMTOR"/>
</dbReference>
<feature type="binding site" evidence="4">
    <location>
        <position position="171"/>
    </location>
    <ligand>
        <name>S-adenosyl-L-methionine</name>
        <dbReference type="ChEBI" id="CHEBI:59789"/>
    </ligand>
</feature>
<sequence length="363" mass="40026">MTITSVRRRPKPKTKRKTPGSLSHGRPPTATSKPAASLSAKATRTLIHAHHQLHKARARALAENNEALVHDLDRQIAAHGGLEGYQLASKKGQSKERGGDSSKVLVDWLAPVFEKLHLQRRKLQKEQGGGDKEEGYDGNGDSKVERREEKPQLKPKLRLRPCAQIRLLEVGALSTSNACSRVGLLDVTRIDLHSQEKGILQQDFMERPLPACEEEKFHIISLSLVLNYVSDPAGRGEMLRRTTAFLTPPPPPLLRPFTGTVGDAASGDVSDTQPSSSTYLPCLFLVLPAACVLNSRYFTEGRLRTIMASLGYKMVQRKVTSKLIYYLWEYNVANATTTAAAAVFKKEMLNPGGNRNNFTVTLG</sequence>
<protein>
    <recommendedName>
        <fullName evidence="4">25S rRNA adenine-N(1) methyltransferase</fullName>
        <ecNumber evidence="4">2.1.1.-</ecNumber>
    </recommendedName>
</protein>
<feature type="compositionally biased region" description="Basic and acidic residues" evidence="5">
    <location>
        <begin position="124"/>
        <end position="152"/>
    </location>
</feature>
<dbReference type="PANTHER" id="PTHR21008">
    <property type="entry name" value="S-ADENOSYLMETHIONINE SENSOR UPSTREAM OF MTORC1-RELATED"/>
    <property type="match status" value="1"/>
</dbReference>
<reference evidence="7" key="1">
    <citation type="journal article" date="2015" name="PLoS Genet.">
        <title>The dynamic genome and transcriptome of the human fungal pathogen Blastomyces and close relative Emmonsia.</title>
        <authorList>
            <person name="Munoz J.F."/>
            <person name="Gauthier G.M."/>
            <person name="Desjardins C.A."/>
            <person name="Gallo J.E."/>
            <person name="Holder J."/>
            <person name="Sullivan T.D."/>
            <person name="Marty A.J."/>
            <person name="Carmen J.C."/>
            <person name="Chen Z."/>
            <person name="Ding L."/>
            <person name="Gujja S."/>
            <person name="Magrini V."/>
            <person name="Misas E."/>
            <person name="Mitreva M."/>
            <person name="Priest M."/>
            <person name="Saif S."/>
            <person name="Whiston E.A."/>
            <person name="Young S."/>
            <person name="Zeng Q."/>
            <person name="Goldman W.E."/>
            <person name="Mardis E.R."/>
            <person name="Taylor J.W."/>
            <person name="McEwen J.G."/>
            <person name="Clay O.K."/>
            <person name="Klein B.S."/>
            <person name="Cuomo C.A."/>
        </authorList>
    </citation>
    <scope>NUCLEOTIDE SEQUENCE [LARGE SCALE GENOMIC DNA]</scope>
    <source>
        <strain evidence="7">ER-3 / ATCC MYA-2586</strain>
    </source>
</reference>
<comment type="subcellular location">
    <subcellularLocation>
        <location evidence="4">Nucleus</location>
        <location evidence="4">Nucleolus</location>
    </subcellularLocation>
</comment>
<evidence type="ECO:0000256" key="1">
    <source>
        <dbReference type="ARBA" id="ARBA00022603"/>
    </source>
</evidence>
<dbReference type="GeneID" id="69027345"/>
<dbReference type="EC" id="2.1.1.-" evidence="4"/>
<keyword evidence="7" id="KW-1185">Reference proteome</keyword>
<name>A0ABP2F0K4_AJEDR</name>
<evidence type="ECO:0000256" key="2">
    <source>
        <dbReference type="ARBA" id="ARBA00022679"/>
    </source>
</evidence>
<dbReference type="PANTHER" id="PTHR21008:SF1">
    <property type="entry name" value="25S RRNA (ADENINE(2142)-N(1))-METHYLTRANSFERASE"/>
    <property type="match status" value="1"/>
</dbReference>
<dbReference type="EMBL" id="EQ999977">
    <property type="protein sequence ID" value="EEQ90203.1"/>
    <property type="molecule type" value="Genomic_DNA"/>
</dbReference>
<comment type="function">
    <text evidence="4">S-adenosyl-L-methionine-dependent methyltransferase that specifically methylates the N(1) position of an adenine present in helix 65 in 25S rRNA.</text>
</comment>
<feature type="region of interest" description="Disordered" evidence="5">
    <location>
        <begin position="1"/>
        <end position="40"/>
    </location>
</feature>
<proteinExistence type="inferred from homology"/>
<evidence type="ECO:0000256" key="4">
    <source>
        <dbReference type="HAMAP-Rule" id="MF_03044"/>
    </source>
</evidence>
<accession>A0ABP2F0K4</accession>
<keyword evidence="1 4" id="KW-0489">Methyltransferase</keyword>